<evidence type="ECO:0008006" key="3">
    <source>
        <dbReference type="Google" id="ProtNLM"/>
    </source>
</evidence>
<protein>
    <recommendedName>
        <fullName evidence="3">DUF2442 domain-containing protein</fullName>
    </recommendedName>
</protein>
<sequence>MNPHHIVQNLSFDQENMILSVDGSTYSIPISQASKRLSQATEAERKLYQISPSGYGIHWLAIDEDLSIDGLIRLANSLPVQNASRF</sequence>
<accession>A0A0H3K0G3</accession>
<proteinExistence type="predicted"/>
<reference evidence="1 2" key="1">
    <citation type="journal article" date="2007" name="Photosyn. Res.">
        <title>Complete nucleotide sequence of the freshwater unicellular cyanobacterium Synechococcus elongatus PCC 6301 chromosome: gene content and organization.</title>
        <authorList>
            <person name="Sugita C."/>
            <person name="Ogata K."/>
            <person name="Shikata M."/>
            <person name="Jikuya H."/>
            <person name="Takano J."/>
            <person name="Furumichi M."/>
            <person name="Kanehisa M."/>
            <person name="Omata T."/>
            <person name="Sugiura M."/>
            <person name="Sugita M."/>
        </authorList>
    </citation>
    <scope>NUCLEOTIDE SEQUENCE [LARGE SCALE GENOMIC DNA]</scope>
    <source>
        <strain evidence="2">ATCC 27144 / PCC 6301 / SAUG 1402/1</strain>
    </source>
</reference>
<gene>
    <name evidence="1" type="ordered locus">syc0341_d</name>
</gene>
<dbReference type="InterPro" id="IPR018841">
    <property type="entry name" value="DUF2442"/>
</dbReference>
<evidence type="ECO:0000313" key="2">
    <source>
        <dbReference type="Proteomes" id="UP000001175"/>
    </source>
</evidence>
<dbReference type="Pfam" id="PF10387">
    <property type="entry name" value="DUF2442"/>
    <property type="match status" value="1"/>
</dbReference>
<dbReference type="eggNOG" id="ENOG5033CIF">
    <property type="taxonomic scope" value="Bacteria"/>
</dbReference>
<dbReference type="AlphaFoldDB" id="A0A0H3K0G3"/>
<dbReference type="RefSeq" id="WP_011242655.1">
    <property type="nucleotide sequence ID" value="NC_006576.1"/>
</dbReference>
<evidence type="ECO:0000313" key="1">
    <source>
        <dbReference type="EMBL" id="BAD78531.1"/>
    </source>
</evidence>
<dbReference type="Gene3D" id="3.30.2020.40">
    <property type="entry name" value="Uncharacterised protein PF10387, DUF2442"/>
    <property type="match status" value="1"/>
</dbReference>
<dbReference type="EMBL" id="AP008231">
    <property type="protein sequence ID" value="BAD78531.1"/>
    <property type="molecule type" value="Genomic_DNA"/>
</dbReference>
<organism evidence="1 2">
    <name type="scientific">Synechococcus sp. (strain ATCC 27144 / PCC 6301 / SAUG 1402/1)</name>
    <name type="common">Anacystis nidulans</name>
    <dbReference type="NCBI Taxonomy" id="269084"/>
    <lineage>
        <taxon>Bacteria</taxon>
        <taxon>Bacillati</taxon>
        <taxon>Cyanobacteriota</taxon>
        <taxon>Cyanophyceae</taxon>
        <taxon>Synechococcales</taxon>
        <taxon>Synechococcaceae</taxon>
        <taxon>Synechococcus</taxon>
    </lineage>
</organism>
<dbReference type="Proteomes" id="UP000001175">
    <property type="component" value="Chromosome"/>
</dbReference>
<dbReference type="KEGG" id="syc:syc0341_d"/>
<dbReference type="GeneID" id="72430067"/>
<name>A0A0H3K0G3_SYNP6</name>